<dbReference type="Proteomes" id="UP000215914">
    <property type="component" value="Unassembled WGS sequence"/>
</dbReference>
<accession>A0A9K3JY02</accession>
<name>A0A9K3JY02_HELAN</name>
<proteinExistence type="predicted"/>
<dbReference type="AlphaFoldDB" id="A0A9K3JY02"/>
<keyword evidence="2" id="KW-1185">Reference proteome</keyword>
<reference evidence="1" key="2">
    <citation type="submission" date="2020-06" db="EMBL/GenBank/DDBJ databases">
        <title>Helianthus annuus Genome sequencing and assembly Release 2.</title>
        <authorList>
            <person name="Gouzy J."/>
            <person name="Langlade N."/>
            <person name="Munos S."/>
        </authorList>
    </citation>
    <scope>NUCLEOTIDE SEQUENCE</scope>
    <source>
        <tissue evidence="1">Leaves</tissue>
    </source>
</reference>
<dbReference type="Gramene" id="mRNA:HanXRQr2_Chr01g0031371">
    <property type="protein sequence ID" value="mRNA:HanXRQr2_Chr01g0031371"/>
    <property type="gene ID" value="HanXRQr2_Chr01g0031371"/>
</dbReference>
<organism evidence="1 2">
    <name type="scientific">Helianthus annuus</name>
    <name type="common">Common sunflower</name>
    <dbReference type="NCBI Taxonomy" id="4232"/>
    <lineage>
        <taxon>Eukaryota</taxon>
        <taxon>Viridiplantae</taxon>
        <taxon>Streptophyta</taxon>
        <taxon>Embryophyta</taxon>
        <taxon>Tracheophyta</taxon>
        <taxon>Spermatophyta</taxon>
        <taxon>Magnoliopsida</taxon>
        <taxon>eudicotyledons</taxon>
        <taxon>Gunneridae</taxon>
        <taxon>Pentapetalae</taxon>
        <taxon>asterids</taxon>
        <taxon>campanulids</taxon>
        <taxon>Asterales</taxon>
        <taxon>Asteraceae</taxon>
        <taxon>Asteroideae</taxon>
        <taxon>Heliantheae alliance</taxon>
        <taxon>Heliantheae</taxon>
        <taxon>Helianthus</taxon>
    </lineage>
</organism>
<comment type="caution">
    <text evidence="1">The sequence shown here is derived from an EMBL/GenBank/DDBJ whole genome shotgun (WGS) entry which is preliminary data.</text>
</comment>
<evidence type="ECO:0000313" key="1">
    <source>
        <dbReference type="EMBL" id="KAF5822820.1"/>
    </source>
</evidence>
<gene>
    <name evidence="1" type="ORF">HanXRQr2_Chr01g0031371</name>
</gene>
<reference evidence="1" key="1">
    <citation type="journal article" date="2017" name="Nature">
        <title>The sunflower genome provides insights into oil metabolism, flowering and Asterid evolution.</title>
        <authorList>
            <person name="Badouin H."/>
            <person name="Gouzy J."/>
            <person name="Grassa C.J."/>
            <person name="Murat F."/>
            <person name="Staton S.E."/>
            <person name="Cottret L."/>
            <person name="Lelandais-Briere C."/>
            <person name="Owens G.L."/>
            <person name="Carrere S."/>
            <person name="Mayjonade B."/>
            <person name="Legrand L."/>
            <person name="Gill N."/>
            <person name="Kane N.C."/>
            <person name="Bowers J.E."/>
            <person name="Hubner S."/>
            <person name="Bellec A."/>
            <person name="Berard A."/>
            <person name="Berges H."/>
            <person name="Blanchet N."/>
            <person name="Boniface M.C."/>
            <person name="Brunel D."/>
            <person name="Catrice O."/>
            <person name="Chaidir N."/>
            <person name="Claudel C."/>
            <person name="Donnadieu C."/>
            <person name="Faraut T."/>
            <person name="Fievet G."/>
            <person name="Helmstetter N."/>
            <person name="King M."/>
            <person name="Knapp S.J."/>
            <person name="Lai Z."/>
            <person name="Le Paslier M.C."/>
            <person name="Lippi Y."/>
            <person name="Lorenzon L."/>
            <person name="Mandel J.R."/>
            <person name="Marage G."/>
            <person name="Marchand G."/>
            <person name="Marquand E."/>
            <person name="Bret-Mestries E."/>
            <person name="Morien E."/>
            <person name="Nambeesan S."/>
            <person name="Nguyen T."/>
            <person name="Pegot-Espagnet P."/>
            <person name="Pouilly N."/>
            <person name="Raftis F."/>
            <person name="Sallet E."/>
            <person name="Schiex T."/>
            <person name="Thomas J."/>
            <person name="Vandecasteele C."/>
            <person name="Vares D."/>
            <person name="Vear F."/>
            <person name="Vautrin S."/>
            <person name="Crespi M."/>
            <person name="Mangin B."/>
            <person name="Burke J.M."/>
            <person name="Salse J."/>
            <person name="Munos S."/>
            <person name="Vincourt P."/>
            <person name="Rieseberg L.H."/>
            <person name="Langlade N.B."/>
        </authorList>
    </citation>
    <scope>NUCLEOTIDE SEQUENCE</scope>
    <source>
        <tissue evidence="1">Leaves</tissue>
    </source>
</reference>
<sequence>MEIGAPPVAMAANKDGIMTEVDADVHDVMAMDVEEIEKPSESSPMTTDTWRCIMIMAHGLSSDTIRLDYAIKMSYHCSYLSSWCATGTWFSRTIKKRRVVLSSLYQQVRSLTAIDIGSTVIIGDMLMLVKVCICNVVFKWGS</sequence>
<evidence type="ECO:0000313" key="2">
    <source>
        <dbReference type="Proteomes" id="UP000215914"/>
    </source>
</evidence>
<dbReference type="EMBL" id="MNCJ02000316">
    <property type="protein sequence ID" value="KAF5822820.1"/>
    <property type="molecule type" value="Genomic_DNA"/>
</dbReference>
<protein>
    <submittedName>
        <fullName evidence="1">Uncharacterized protein</fullName>
    </submittedName>
</protein>